<reference evidence="3" key="1">
    <citation type="journal article" date="2019" name="Int. J. Syst. Evol. Microbiol.">
        <title>The Global Catalogue of Microorganisms (GCM) 10K type strain sequencing project: providing services to taxonomists for standard genome sequencing and annotation.</title>
        <authorList>
            <consortium name="The Broad Institute Genomics Platform"/>
            <consortium name="The Broad Institute Genome Sequencing Center for Infectious Disease"/>
            <person name="Wu L."/>
            <person name="Ma J."/>
        </authorList>
    </citation>
    <scope>NUCLEOTIDE SEQUENCE [LARGE SCALE GENOMIC DNA]</scope>
    <source>
        <strain evidence="3">JCM 4376</strain>
    </source>
</reference>
<protein>
    <submittedName>
        <fullName evidence="2">Uncharacterized protein</fullName>
    </submittedName>
</protein>
<dbReference type="EMBL" id="BMTF01000004">
    <property type="protein sequence ID" value="GGV79048.1"/>
    <property type="molecule type" value="Genomic_DNA"/>
</dbReference>
<organism evidence="2 3">
    <name type="scientific">Streptomyces gelaticus</name>
    <dbReference type="NCBI Taxonomy" id="285446"/>
    <lineage>
        <taxon>Bacteria</taxon>
        <taxon>Bacillati</taxon>
        <taxon>Actinomycetota</taxon>
        <taxon>Actinomycetes</taxon>
        <taxon>Kitasatosporales</taxon>
        <taxon>Streptomycetaceae</taxon>
        <taxon>Streptomyces</taxon>
    </lineage>
</organism>
<proteinExistence type="predicted"/>
<dbReference type="Proteomes" id="UP000660675">
    <property type="component" value="Unassembled WGS sequence"/>
</dbReference>
<gene>
    <name evidence="2" type="ORF">GCM10015535_14900</name>
</gene>
<evidence type="ECO:0000313" key="3">
    <source>
        <dbReference type="Proteomes" id="UP000660675"/>
    </source>
</evidence>
<comment type="caution">
    <text evidence="2">The sequence shown here is derived from an EMBL/GenBank/DDBJ whole genome shotgun (WGS) entry which is preliminary data.</text>
</comment>
<keyword evidence="3" id="KW-1185">Reference proteome</keyword>
<accession>A0ABQ2VUB0</accession>
<name>A0ABQ2VUB0_9ACTN</name>
<evidence type="ECO:0000313" key="2">
    <source>
        <dbReference type="EMBL" id="GGV79048.1"/>
    </source>
</evidence>
<evidence type="ECO:0000256" key="1">
    <source>
        <dbReference type="SAM" id="MobiDB-lite"/>
    </source>
</evidence>
<sequence length="93" mass="10022">MPEGGPDGSRWIRTLRHLRAGARRPLPVVTLARRGARKVPASSAPARTSAELTRIATETPERTPSGPVSPRADILAVATALITRMPMVMPTCW</sequence>
<feature type="region of interest" description="Disordered" evidence="1">
    <location>
        <begin position="34"/>
        <end position="70"/>
    </location>
</feature>